<gene>
    <name evidence="10" type="primary">plsY</name>
    <name evidence="11" type="ORF">LX59_02394</name>
</gene>
<keyword evidence="5 10" id="KW-1133">Transmembrane helix</keyword>
<dbReference type="Pfam" id="PF02660">
    <property type="entry name" value="G3P_acyltransf"/>
    <property type="match status" value="1"/>
</dbReference>
<dbReference type="OrthoDB" id="9777124at2"/>
<keyword evidence="6 10" id="KW-0443">Lipid metabolism</keyword>
<evidence type="ECO:0000256" key="7">
    <source>
        <dbReference type="ARBA" id="ARBA00023136"/>
    </source>
</evidence>
<name>A0A562I0T9_9GAMM</name>
<comment type="similarity">
    <text evidence="10">Belongs to the PlsY family.</text>
</comment>
<dbReference type="RefSeq" id="WP_144572092.1">
    <property type="nucleotide sequence ID" value="NZ_VLKG01000009.1"/>
</dbReference>
<keyword evidence="8 10" id="KW-0594">Phospholipid biosynthesis</keyword>
<sequence>MFYLLILFAYLLGSISFAIVLCRCAKGPDPRMNGSGNPGATNVLRIAGKKWAVWTLVGDLSKGVLPVWLAAELGLNVQQQAWIGLSAVCGHLYPVFFGFQGGKGIATAAGMLLALCVPAAILAISGWLLTFYWTRISSLAAMIALPLSLPLLLWYYPSALLPMSLLASLLIWRHRTNLYALMGGQERHF</sequence>
<keyword evidence="1 10" id="KW-1003">Cell membrane</keyword>
<comment type="function">
    <text evidence="10">Catalyzes the transfer of an acyl group from acyl-phosphate (acyl-PO(4)) to glycerol-3-phosphate (G3P) to form lysophosphatidic acid (LPA). This enzyme utilizes acyl-phosphate as fatty acyl donor, but not acyl-CoA or acyl-ACP.</text>
</comment>
<keyword evidence="12" id="KW-1185">Reference proteome</keyword>
<keyword evidence="7 10" id="KW-0472">Membrane</keyword>
<dbReference type="AlphaFoldDB" id="A0A562I0T9"/>
<keyword evidence="3 10" id="KW-0808">Transferase</keyword>
<dbReference type="UniPathway" id="UPA00085"/>
<evidence type="ECO:0000313" key="11">
    <source>
        <dbReference type="EMBL" id="TWH64446.1"/>
    </source>
</evidence>
<dbReference type="SMART" id="SM01207">
    <property type="entry name" value="G3P_acyltransf"/>
    <property type="match status" value="1"/>
</dbReference>
<comment type="subunit">
    <text evidence="10">Probably interacts with PlsX.</text>
</comment>
<dbReference type="InterPro" id="IPR003811">
    <property type="entry name" value="G3P_acylTferase_PlsY"/>
</dbReference>
<evidence type="ECO:0000256" key="2">
    <source>
        <dbReference type="ARBA" id="ARBA00022516"/>
    </source>
</evidence>
<evidence type="ECO:0000256" key="3">
    <source>
        <dbReference type="ARBA" id="ARBA00022679"/>
    </source>
</evidence>
<accession>A0A562I0T9</accession>
<feature type="transmembrane region" description="Helical" evidence="10">
    <location>
        <begin position="153"/>
        <end position="172"/>
    </location>
</feature>
<evidence type="ECO:0000256" key="5">
    <source>
        <dbReference type="ARBA" id="ARBA00022989"/>
    </source>
</evidence>
<evidence type="ECO:0000256" key="8">
    <source>
        <dbReference type="ARBA" id="ARBA00023209"/>
    </source>
</evidence>
<dbReference type="PANTHER" id="PTHR30309">
    <property type="entry name" value="INNER MEMBRANE PROTEIN YGIH"/>
    <property type="match status" value="1"/>
</dbReference>
<feature type="transmembrane region" description="Helical" evidence="10">
    <location>
        <begin position="111"/>
        <end position="133"/>
    </location>
</feature>
<keyword evidence="11" id="KW-0012">Acyltransferase</keyword>
<dbReference type="Proteomes" id="UP000319627">
    <property type="component" value="Unassembled WGS sequence"/>
</dbReference>
<protein>
    <recommendedName>
        <fullName evidence="10">Glycerol-3-phosphate acyltransferase</fullName>
    </recommendedName>
    <alternativeName>
        <fullName evidence="10">Acyl-PO4 G3P acyltransferase</fullName>
    </alternativeName>
    <alternativeName>
        <fullName evidence="10">Acyl-phosphate--glycerol-3-phosphate acyltransferase</fullName>
    </alternativeName>
    <alternativeName>
        <fullName evidence="10">G3P acyltransferase</fullName>
        <shortName evidence="10">GPAT</shortName>
        <ecNumber evidence="10">2.3.1.275</ecNumber>
    </alternativeName>
    <alternativeName>
        <fullName evidence="10">Lysophosphatidic acid synthase</fullName>
        <shortName evidence="10">LPA synthase</shortName>
    </alternativeName>
</protein>
<dbReference type="GO" id="GO:0005886">
    <property type="term" value="C:plasma membrane"/>
    <property type="evidence" value="ECO:0007669"/>
    <property type="project" value="UniProtKB-SubCell"/>
</dbReference>
<reference evidence="11 12" key="1">
    <citation type="submission" date="2019-07" db="EMBL/GenBank/DDBJ databases">
        <title>Genomic Encyclopedia of Type Strains, Phase I: the one thousand microbial genomes (KMG-I) project.</title>
        <authorList>
            <person name="Kyrpides N."/>
        </authorList>
    </citation>
    <scope>NUCLEOTIDE SEQUENCE [LARGE SCALE GENOMIC DNA]</scope>
    <source>
        <strain evidence="11 12">DSM 375</strain>
    </source>
</reference>
<comment type="catalytic activity">
    <reaction evidence="10">
        <text>an acyl phosphate + sn-glycerol 3-phosphate = a 1-acyl-sn-glycero-3-phosphate + phosphate</text>
        <dbReference type="Rhea" id="RHEA:34075"/>
        <dbReference type="ChEBI" id="CHEBI:43474"/>
        <dbReference type="ChEBI" id="CHEBI:57597"/>
        <dbReference type="ChEBI" id="CHEBI:57970"/>
        <dbReference type="ChEBI" id="CHEBI:59918"/>
        <dbReference type="EC" id="2.3.1.275"/>
    </reaction>
</comment>
<comment type="caution">
    <text evidence="11">The sequence shown here is derived from an EMBL/GenBank/DDBJ whole genome shotgun (WGS) entry which is preliminary data.</text>
</comment>
<dbReference type="HAMAP" id="MF_01043">
    <property type="entry name" value="PlsY"/>
    <property type="match status" value="1"/>
</dbReference>
<evidence type="ECO:0000256" key="1">
    <source>
        <dbReference type="ARBA" id="ARBA00022475"/>
    </source>
</evidence>
<comment type="pathway">
    <text evidence="10">Lipid metabolism; phospholipid metabolism.</text>
</comment>
<evidence type="ECO:0000256" key="6">
    <source>
        <dbReference type="ARBA" id="ARBA00023098"/>
    </source>
</evidence>
<dbReference type="EC" id="2.3.1.275" evidence="10"/>
<evidence type="ECO:0000256" key="9">
    <source>
        <dbReference type="ARBA" id="ARBA00023264"/>
    </source>
</evidence>
<dbReference type="GO" id="GO:0043772">
    <property type="term" value="F:acyl-phosphate glycerol-3-phosphate acyltransferase activity"/>
    <property type="evidence" value="ECO:0007669"/>
    <property type="project" value="UniProtKB-UniRule"/>
</dbReference>
<keyword evidence="9 10" id="KW-1208">Phospholipid metabolism</keyword>
<dbReference type="EMBL" id="VLKG01000009">
    <property type="protein sequence ID" value="TWH64446.1"/>
    <property type="molecule type" value="Genomic_DNA"/>
</dbReference>
<dbReference type="PANTHER" id="PTHR30309:SF0">
    <property type="entry name" value="GLYCEROL-3-PHOSPHATE ACYLTRANSFERASE-RELATED"/>
    <property type="match status" value="1"/>
</dbReference>
<dbReference type="NCBIfam" id="TIGR00023">
    <property type="entry name" value="glycerol-3-phosphate 1-O-acyltransferase PlsY"/>
    <property type="match status" value="1"/>
</dbReference>
<feature type="transmembrane region" description="Helical" evidence="10">
    <location>
        <begin position="81"/>
        <end position="99"/>
    </location>
</feature>
<proteinExistence type="inferred from homology"/>
<keyword evidence="2 10" id="KW-0444">Lipid biosynthesis</keyword>
<evidence type="ECO:0000256" key="4">
    <source>
        <dbReference type="ARBA" id="ARBA00022692"/>
    </source>
</evidence>
<evidence type="ECO:0000256" key="10">
    <source>
        <dbReference type="HAMAP-Rule" id="MF_01043"/>
    </source>
</evidence>
<dbReference type="GO" id="GO:0008654">
    <property type="term" value="P:phospholipid biosynthetic process"/>
    <property type="evidence" value="ECO:0007669"/>
    <property type="project" value="UniProtKB-UniRule"/>
</dbReference>
<keyword evidence="4 10" id="KW-0812">Transmembrane</keyword>
<comment type="caution">
    <text evidence="10">Lacks conserved residue(s) required for the propagation of feature annotation.</text>
</comment>
<comment type="subcellular location">
    <subcellularLocation>
        <location evidence="10">Cell membrane</location>
        <topology evidence="10">Multi-pass membrane protein</topology>
    </subcellularLocation>
</comment>
<evidence type="ECO:0000313" key="12">
    <source>
        <dbReference type="Proteomes" id="UP000319627"/>
    </source>
</evidence>
<organism evidence="11 12">
    <name type="scientific">Azomonas agilis</name>
    <dbReference type="NCBI Taxonomy" id="116849"/>
    <lineage>
        <taxon>Bacteria</taxon>
        <taxon>Pseudomonadati</taxon>
        <taxon>Pseudomonadota</taxon>
        <taxon>Gammaproteobacteria</taxon>
        <taxon>Pseudomonadales</taxon>
        <taxon>Pseudomonadaceae</taxon>
        <taxon>Azomonas</taxon>
    </lineage>
</organism>